<sequence length="368" mass="40366">MVGGQLLPPYTSRIDDSILQTVSDLSELDRLPRLMRLATRHGTRELMEYVARHPFLHELSWQSSTVSELDFSQSNLARLNVHLAGVTCLKLNKVLHSLALHGAPSPGLRMVDGYEGQFLALECEQGVPPFSGLDRVADLSLVGVRELDLAAVAQRFPGLQHLRIWGKPGRVTHLSAIAQLKQLRTFTADNLFGYGADDIPSAAQLPALSTLSMSSLPDDAAKAIKANFKQAAAQGLELRISKPRKPEWLAENLLNPFRDWDGRANISPTQAKKAAQAYKQLLAGTRAIDAAMDAASLVAVLDAMIEDYVGVFNQLDRRVGVIETVEREEIGTALASLLQQLVRHLGDRGVVLVDEAALLQRFDALREF</sequence>
<accession>A0SZ53</accession>
<proteinExistence type="predicted"/>
<protein>
    <submittedName>
        <fullName evidence="1">Putative adventurous gliding motility protein</fullName>
    </submittedName>
</protein>
<organism evidence="1">
    <name type="scientific">Janthinobacterium lividum</name>
    <dbReference type="NCBI Taxonomy" id="29581"/>
    <lineage>
        <taxon>Bacteria</taxon>
        <taxon>Pseudomonadati</taxon>
        <taxon>Pseudomonadota</taxon>
        <taxon>Betaproteobacteria</taxon>
        <taxon>Burkholderiales</taxon>
        <taxon>Oxalobacteraceae</taxon>
        <taxon>Janthinobacterium</taxon>
    </lineage>
</organism>
<reference evidence="1" key="1">
    <citation type="journal article" date="2010" name="DNA Cell Biol.">
        <title>Psychrotrophic strain of Janthinobacterium lividum from a cold Alaskan soil produces prodigiosin.</title>
        <authorList>
            <person name="Schloss P.D."/>
            <person name="Allen H.K."/>
            <person name="Klimowicz A.K."/>
            <person name="Mlot C."/>
            <person name="Gross J."/>
            <person name="Savengsuksa S."/>
            <person name="McEllin J."/>
            <person name="Clardy J."/>
            <person name="Ruess R.W."/>
            <person name="Handelsman J."/>
        </authorList>
    </citation>
    <scope>NUCLEOTIDE SEQUENCE</scope>
    <source>
        <strain evidence="1">BP01</strain>
    </source>
</reference>
<dbReference type="AlphaFoldDB" id="A0SZ53"/>
<dbReference type="EMBL" id="EF063592">
    <property type="protein sequence ID" value="ABK64097.1"/>
    <property type="molecule type" value="Genomic_DNA"/>
</dbReference>
<dbReference type="InterPro" id="IPR032675">
    <property type="entry name" value="LRR_dom_sf"/>
</dbReference>
<dbReference type="Gene3D" id="3.80.10.10">
    <property type="entry name" value="Ribonuclease Inhibitor"/>
    <property type="match status" value="1"/>
</dbReference>
<name>A0SZ53_9BURK</name>
<evidence type="ECO:0000313" key="1">
    <source>
        <dbReference type="EMBL" id="ABK64097.1"/>
    </source>
</evidence>